<reference evidence="6 7" key="1">
    <citation type="submission" date="2018-07" db="EMBL/GenBank/DDBJ databases">
        <title>Genomic Encyclopedia of Type Strains, Phase III (KMG-III): the genomes of soil and plant-associated and newly described type strains.</title>
        <authorList>
            <person name="Whitman W."/>
        </authorList>
    </citation>
    <scope>NUCLEOTIDE SEQUENCE [LARGE SCALE GENOMIC DNA]</scope>
    <source>
        <strain evidence="6 7">CECT 8333</strain>
    </source>
</reference>
<dbReference type="GO" id="GO:0003677">
    <property type="term" value="F:DNA binding"/>
    <property type="evidence" value="ECO:0007669"/>
    <property type="project" value="UniProtKB-KW"/>
</dbReference>
<comment type="similarity">
    <text evidence="1">Belongs to the LysR transcriptional regulatory family.</text>
</comment>
<dbReference type="PANTHER" id="PTHR30419">
    <property type="entry name" value="HTH-TYPE TRANSCRIPTIONAL REGULATOR YBHD"/>
    <property type="match status" value="1"/>
</dbReference>
<keyword evidence="4" id="KW-0804">Transcription</keyword>
<evidence type="ECO:0000313" key="6">
    <source>
        <dbReference type="EMBL" id="RCX18070.1"/>
    </source>
</evidence>
<dbReference type="PANTHER" id="PTHR30419:SF25">
    <property type="entry name" value="HTH-TYPE TRANSCRIPTIONAL REGULATOR YTLI"/>
    <property type="match status" value="1"/>
</dbReference>
<evidence type="ECO:0000256" key="1">
    <source>
        <dbReference type="ARBA" id="ARBA00009437"/>
    </source>
</evidence>
<dbReference type="Gene3D" id="1.10.10.10">
    <property type="entry name" value="Winged helix-like DNA-binding domain superfamily/Winged helix DNA-binding domain"/>
    <property type="match status" value="1"/>
</dbReference>
<sequence>MKTFHLIVKYGSFIRAAEEMNYAQSTVTMQMQRLESELGVELLERGKTIALTEAGRLFYEQSLQIVNRLEQLQSNLADIQSGEAGHVRLGVTEPTASHRLPKLIGRFQSMFPKIKLSVDMGSSVNMSEQILKGELDFALCSAPDLTTGLYFEPLFDEKFVVLLPENHVLTGKSTLAPADFQGHRLLITSATCPYRRKLEMALKEAAVTPLDTMEIGGMTALQYYVEAGLGIALVPENGLSPVPAGTVARPMDVPIDMSIGLLSRGPESPLTVTASKVYQCLRQELGGIGHR</sequence>
<gene>
    <name evidence="6" type="ORF">DFP94_10723</name>
</gene>
<feature type="domain" description="HTH lysR-type" evidence="5">
    <location>
        <begin position="1"/>
        <end position="52"/>
    </location>
</feature>
<name>A0A369B967_9BACL</name>
<dbReference type="InterPro" id="IPR000847">
    <property type="entry name" value="LysR_HTH_N"/>
</dbReference>
<dbReference type="EMBL" id="QPJW01000007">
    <property type="protein sequence ID" value="RCX18070.1"/>
    <property type="molecule type" value="Genomic_DNA"/>
</dbReference>
<keyword evidence="2" id="KW-0805">Transcription regulation</keyword>
<proteinExistence type="inferred from homology"/>
<evidence type="ECO:0000259" key="5">
    <source>
        <dbReference type="PROSITE" id="PS50931"/>
    </source>
</evidence>
<dbReference type="InterPro" id="IPR036390">
    <property type="entry name" value="WH_DNA-bd_sf"/>
</dbReference>
<dbReference type="AlphaFoldDB" id="A0A369B967"/>
<evidence type="ECO:0000256" key="2">
    <source>
        <dbReference type="ARBA" id="ARBA00023015"/>
    </source>
</evidence>
<evidence type="ECO:0000313" key="7">
    <source>
        <dbReference type="Proteomes" id="UP000253090"/>
    </source>
</evidence>
<evidence type="ECO:0000256" key="4">
    <source>
        <dbReference type="ARBA" id="ARBA00023163"/>
    </source>
</evidence>
<dbReference type="Pfam" id="PF03466">
    <property type="entry name" value="LysR_substrate"/>
    <property type="match status" value="1"/>
</dbReference>
<dbReference type="PROSITE" id="PS50931">
    <property type="entry name" value="HTH_LYSR"/>
    <property type="match status" value="1"/>
</dbReference>
<dbReference type="Proteomes" id="UP000253090">
    <property type="component" value="Unassembled WGS sequence"/>
</dbReference>
<dbReference type="SUPFAM" id="SSF53850">
    <property type="entry name" value="Periplasmic binding protein-like II"/>
    <property type="match status" value="1"/>
</dbReference>
<organism evidence="6 7">
    <name type="scientific">Fontibacillus phaseoli</name>
    <dbReference type="NCBI Taxonomy" id="1416533"/>
    <lineage>
        <taxon>Bacteria</taxon>
        <taxon>Bacillati</taxon>
        <taxon>Bacillota</taxon>
        <taxon>Bacilli</taxon>
        <taxon>Bacillales</taxon>
        <taxon>Paenibacillaceae</taxon>
        <taxon>Fontibacillus</taxon>
    </lineage>
</organism>
<dbReference type="CDD" id="cd05466">
    <property type="entry name" value="PBP2_LTTR_substrate"/>
    <property type="match status" value="1"/>
</dbReference>
<dbReference type="InterPro" id="IPR036388">
    <property type="entry name" value="WH-like_DNA-bd_sf"/>
</dbReference>
<comment type="caution">
    <text evidence="6">The sequence shown here is derived from an EMBL/GenBank/DDBJ whole genome shotgun (WGS) entry which is preliminary data.</text>
</comment>
<dbReference type="Pfam" id="PF00126">
    <property type="entry name" value="HTH_1"/>
    <property type="match status" value="1"/>
</dbReference>
<keyword evidence="7" id="KW-1185">Reference proteome</keyword>
<dbReference type="GO" id="GO:0005829">
    <property type="term" value="C:cytosol"/>
    <property type="evidence" value="ECO:0007669"/>
    <property type="project" value="TreeGrafter"/>
</dbReference>
<dbReference type="SUPFAM" id="SSF46785">
    <property type="entry name" value="Winged helix' DNA-binding domain"/>
    <property type="match status" value="1"/>
</dbReference>
<protein>
    <submittedName>
        <fullName evidence="6">DNA-binding transcriptional LysR family regulator</fullName>
    </submittedName>
</protein>
<dbReference type="Gene3D" id="3.40.190.10">
    <property type="entry name" value="Periplasmic binding protein-like II"/>
    <property type="match status" value="2"/>
</dbReference>
<dbReference type="PRINTS" id="PR00039">
    <property type="entry name" value="HTHLYSR"/>
</dbReference>
<accession>A0A369B967</accession>
<dbReference type="InterPro" id="IPR005119">
    <property type="entry name" value="LysR_subst-bd"/>
</dbReference>
<dbReference type="InterPro" id="IPR050950">
    <property type="entry name" value="HTH-type_LysR_regulators"/>
</dbReference>
<dbReference type="GO" id="GO:0003700">
    <property type="term" value="F:DNA-binding transcription factor activity"/>
    <property type="evidence" value="ECO:0007669"/>
    <property type="project" value="InterPro"/>
</dbReference>
<keyword evidence="3 6" id="KW-0238">DNA-binding</keyword>
<evidence type="ECO:0000256" key="3">
    <source>
        <dbReference type="ARBA" id="ARBA00023125"/>
    </source>
</evidence>